<dbReference type="EMBL" id="CAADRA010000391">
    <property type="protein sequence ID" value="VFT79988.1"/>
    <property type="molecule type" value="Genomic_DNA"/>
</dbReference>
<dbReference type="SUPFAM" id="SSF53756">
    <property type="entry name" value="UDP-Glycosyltransferase/glycogen phosphorylase"/>
    <property type="match status" value="1"/>
</dbReference>
<feature type="region of interest" description="Disordered" evidence="1">
    <location>
        <begin position="510"/>
        <end position="540"/>
    </location>
</feature>
<dbReference type="AlphaFoldDB" id="A0A485KC34"/>
<accession>A0A485KC34</accession>
<feature type="compositionally biased region" description="Pro residues" evidence="1">
    <location>
        <begin position="523"/>
        <end position="533"/>
    </location>
</feature>
<evidence type="ECO:0000256" key="1">
    <source>
        <dbReference type="SAM" id="MobiDB-lite"/>
    </source>
</evidence>
<name>A0A485KC34_9STRA</name>
<proteinExistence type="predicted"/>
<dbReference type="OrthoDB" id="2100592at2759"/>
<evidence type="ECO:0000313" key="3">
    <source>
        <dbReference type="EMBL" id="VFT79988.1"/>
    </source>
</evidence>
<evidence type="ECO:0000313" key="2">
    <source>
        <dbReference type="EMBL" id="KAF0716531.1"/>
    </source>
</evidence>
<protein>
    <submittedName>
        <fullName evidence="3">Aste57867_2798 protein</fullName>
    </submittedName>
</protein>
<dbReference type="Proteomes" id="UP000332933">
    <property type="component" value="Unassembled WGS sequence"/>
</dbReference>
<dbReference type="Gene3D" id="3.40.50.2000">
    <property type="entry name" value="Glycogen Phosphorylase B"/>
    <property type="match status" value="1"/>
</dbReference>
<organism evidence="3 4">
    <name type="scientific">Aphanomyces stellatus</name>
    <dbReference type="NCBI Taxonomy" id="120398"/>
    <lineage>
        <taxon>Eukaryota</taxon>
        <taxon>Sar</taxon>
        <taxon>Stramenopiles</taxon>
        <taxon>Oomycota</taxon>
        <taxon>Saprolegniomycetes</taxon>
        <taxon>Saprolegniales</taxon>
        <taxon>Verrucalvaceae</taxon>
        <taxon>Aphanomyces</taxon>
    </lineage>
</organism>
<reference evidence="2" key="2">
    <citation type="submission" date="2019-06" db="EMBL/GenBank/DDBJ databases">
        <title>Genomics analysis of Aphanomyces spp. identifies a new class of oomycete effector associated with host adaptation.</title>
        <authorList>
            <person name="Gaulin E."/>
        </authorList>
    </citation>
    <scope>NUCLEOTIDE SEQUENCE</scope>
    <source>
        <strain evidence="2">CBS 578.67</strain>
    </source>
</reference>
<evidence type="ECO:0000313" key="4">
    <source>
        <dbReference type="Proteomes" id="UP000332933"/>
    </source>
</evidence>
<dbReference type="EMBL" id="VJMH01000391">
    <property type="protein sequence ID" value="KAF0716531.1"/>
    <property type="molecule type" value="Genomic_DNA"/>
</dbReference>
<reference evidence="3 4" key="1">
    <citation type="submission" date="2019-03" db="EMBL/GenBank/DDBJ databases">
        <authorList>
            <person name="Gaulin E."/>
            <person name="Dumas B."/>
        </authorList>
    </citation>
    <scope>NUCLEOTIDE SEQUENCE [LARGE SCALE GENOMIC DNA]</scope>
    <source>
        <strain evidence="3">CBS 568.67</strain>
    </source>
</reference>
<sequence>MWSDIQLLRMDKKGSLQHPFIPCPEDRVSQGVDCARVQRVPDLHGNLPLSMSTSNQLSFRCLLLGCVGMLVFVQIAQILWEYKTAAAISSPIFRKAALNPPHDDDLMHLMDLNVRCLADNDDIIPSRAPHMPFTKSADMRDLLTEILRCPEAEVFLPVGIRGHGYCEDGMAYVKFLDTRAMPMWVYEMDFHIDGKTYKYHDLCPHTALILMNHYWDGIETHPSLPSTKKLILMPNIEMYELKKKHYDRVDYVLAKTRDSFRRITEWYSRDGNNPRNTQVLYTQHTSSDPTTLARFKAKTDPAFGPIAARDFVNLTVFHANGRSGQKNTPRVIQCWRDRPDFPTLQLYSNEGSSKDAYNEAKADGAPLANVDFHHGEMVESAAFGKLMAQVSVIVCPSVMEGFGHYINQARASGALVLTTDAPPMNEFIDESSGSLIYGAEARDTGDRVLMGQGTEFDVPHESICAAMDVVLGLDPAERAARAWEGQRRYYEQQHFFKDAMVKLKQMLRADLEANPSTRQPIPNDTPPSTPTPTPSKSRKT</sequence>
<keyword evidence="4" id="KW-1185">Reference proteome</keyword>
<gene>
    <name evidence="3" type="primary">Aste57867_2798</name>
    <name evidence="2" type="ORF">As57867_002791</name>
    <name evidence="3" type="ORF">ASTE57867_2798</name>
</gene>